<dbReference type="NCBIfam" id="NF041012">
    <property type="entry name" value="T4P_ComGB"/>
    <property type="match status" value="1"/>
</dbReference>
<dbReference type="PRINTS" id="PR00812">
    <property type="entry name" value="BCTERIALGSPF"/>
</dbReference>
<organism evidence="9">
    <name type="scientific">Alkalihalophilus sp. As8PL</name>
    <dbReference type="NCBI Taxonomy" id="3237103"/>
    <lineage>
        <taxon>Bacteria</taxon>
        <taxon>Bacillati</taxon>
        <taxon>Bacillota</taxon>
        <taxon>Bacilli</taxon>
        <taxon>Bacillales</taxon>
        <taxon>Bacillaceae</taxon>
        <taxon>Alkalihalophilus</taxon>
    </lineage>
</organism>
<comment type="similarity">
    <text evidence="2">Belongs to the GSP F family.</text>
</comment>
<feature type="transmembrane region" description="Helical" evidence="7">
    <location>
        <begin position="90"/>
        <end position="113"/>
    </location>
</feature>
<evidence type="ECO:0000256" key="5">
    <source>
        <dbReference type="ARBA" id="ARBA00022989"/>
    </source>
</evidence>
<dbReference type="RefSeq" id="WP_368503826.1">
    <property type="nucleotide sequence ID" value="NZ_CP162551.1"/>
</dbReference>
<keyword evidence="5 7" id="KW-1133">Transmembrane helix</keyword>
<evidence type="ECO:0000256" key="3">
    <source>
        <dbReference type="ARBA" id="ARBA00022475"/>
    </source>
</evidence>
<dbReference type="Pfam" id="PF00482">
    <property type="entry name" value="T2SSF"/>
    <property type="match status" value="2"/>
</dbReference>
<keyword evidence="4 7" id="KW-0812">Transmembrane</keyword>
<gene>
    <name evidence="9" type="primary">comGB</name>
    <name evidence="9" type="ORF">AB3N04_16950</name>
</gene>
<keyword evidence="3" id="KW-1003">Cell membrane</keyword>
<accession>A0AB39BQY3</accession>
<evidence type="ECO:0000313" key="9">
    <source>
        <dbReference type="EMBL" id="XDI36370.1"/>
    </source>
</evidence>
<sequence length="324" mass="37750">MLKQGYSMEDALSFMLIHQPIVIIERLSEVKLALRSGQEIHKAFSLLPIPKDIVSFLYFYQFHGDVSDGFIHAGTLLEKRLQTTQQLFKLMRYPILLIWICLVVLLVLHQFVIPHFNSLFLSMQGEPPLLTVVVLKFLVLMPYLGFTLLLFTLSGLSYFLLFKHKWSPKRRVESLLKVPWLSAWVKQLCTYFFSLQVGRLLRSSTSLQDALNIFEQQPHLPFFQQEVISIKVELQLGRPFYEIVRERDYFLREFSFVVENGERTGHLGGDLDNFSGIIYSELEEKLNKIMDFLQPVIFIVLGAFIFILFLAIMLPMFQMIGTLQ</sequence>
<dbReference type="PANTHER" id="PTHR30012:SF0">
    <property type="entry name" value="TYPE II SECRETION SYSTEM PROTEIN F-RELATED"/>
    <property type="match status" value="1"/>
</dbReference>
<dbReference type="InterPro" id="IPR047692">
    <property type="entry name" value="T4P_ComGB"/>
</dbReference>
<evidence type="ECO:0000256" key="4">
    <source>
        <dbReference type="ARBA" id="ARBA00022692"/>
    </source>
</evidence>
<keyword evidence="6 7" id="KW-0472">Membrane</keyword>
<feature type="domain" description="Type II secretion system protein GspF" evidence="8">
    <location>
        <begin position="193"/>
        <end position="315"/>
    </location>
</feature>
<evidence type="ECO:0000256" key="7">
    <source>
        <dbReference type="SAM" id="Phobius"/>
    </source>
</evidence>
<feature type="domain" description="Type II secretion system protein GspF" evidence="8">
    <location>
        <begin position="1"/>
        <end position="114"/>
    </location>
</feature>
<name>A0AB39BQY3_9BACI</name>
<dbReference type="GO" id="GO:0005886">
    <property type="term" value="C:plasma membrane"/>
    <property type="evidence" value="ECO:0007669"/>
    <property type="project" value="UniProtKB-SubCell"/>
</dbReference>
<evidence type="ECO:0000256" key="2">
    <source>
        <dbReference type="ARBA" id="ARBA00005745"/>
    </source>
</evidence>
<reference evidence="9" key="1">
    <citation type="submission" date="2024-07" db="EMBL/GenBank/DDBJ databases">
        <title>Identification and characteristics of an arsenic-resistant bacterial isolate, which belongs to a novel species.</title>
        <authorList>
            <person name="Juszczyk A."/>
            <person name="Kowalczyk A."/>
            <person name="Was K."/>
            <person name="Kosowicz W."/>
            <person name="Budzyn A."/>
            <person name="Latowski D."/>
        </authorList>
    </citation>
    <scope>NUCLEOTIDE SEQUENCE</scope>
    <source>
        <strain evidence="9">As8PL</strain>
    </source>
</reference>
<evidence type="ECO:0000256" key="1">
    <source>
        <dbReference type="ARBA" id="ARBA00004651"/>
    </source>
</evidence>
<dbReference type="InterPro" id="IPR003004">
    <property type="entry name" value="GspF/PilC"/>
</dbReference>
<evidence type="ECO:0000259" key="8">
    <source>
        <dbReference type="Pfam" id="PF00482"/>
    </source>
</evidence>
<feature type="transmembrane region" description="Helical" evidence="7">
    <location>
        <begin position="133"/>
        <end position="161"/>
    </location>
</feature>
<dbReference type="AlphaFoldDB" id="A0AB39BQY3"/>
<dbReference type="EMBL" id="CP162551">
    <property type="protein sequence ID" value="XDI36370.1"/>
    <property type="molecule type" value="Genomic_DNA"/>
</dbReference>
<feature type="transmembrane region" description="Helical" evidence="7">
    <location>
        <begin position="296"/>
        <end position="317"/>
    </location>
</feature>
<dbReference type="Gene3D" id="1.20.81.30">
    <property type="entry name" value="Type II secretion system (T2SS), domain F"/>
    <property type="match status" value="1"/>
</dbReference>
<dbReference type="PANTHER" id="PTHR30012">
    <property type="entry name" value="GENERAL SECRETION PATHWAY PROTEIN"/>
    <property type="match status" value="1"/>
</dbReference>
<protein>
    <submittedName>
        <fullName evidence="9">Competence type IV pilus assembly protein ComGB</fullName>
    </submittedName>
</protein>
<dbReference type="InterPro" id="IPR018076">
    <property type="entry name" value="T2SS_GspF_dom"/>
</dbReference>
<dbReference type="InterPro" id="IPR042094">
    <property type="entry name" value="T2SS_GspF_sf"/>
</dbReference>
<evidence type="ECO:0000256" key="6">
    <source>
        <dbReference type="ARBA" id="ARBA00023136"/>
    </source>
</evidence>
<comment type="subcellular location">
    <subcellularLocation>
        <location evidence="1">Cell membrane</location>
        <topology evidence="1">Multi-pass membrane protein</topology>
    </subcellularLocation>
</comment>
<proteinExistence type="inferred from homology"/>